<sequence length="906" mass="102785">MPDTCNAFGPRRPMNERQPELTFINAKIIFGQPQYLEPAQQLHRIHTYNQHPPLSRAGAQAVRMCSPREALYIVNSLHYSTFLSPQPSPTLLPGQDERTAPHNPALLEHIKFDRSVSPRLASHSFLHMLVRQGSSHQAAKYAELMMQQNIRVHRRTTEAIVRSLCARRASLHPSRFLDKIKEQASFTPRINDIPSNLDHSALVAAQSILSCARKFGQERTERMYENLIYSCIVQGEIIVASLLFVLLVKDWQSYQARKEAVTREQLSAAALDDHSGHPSTISSKSVIQSYPRSRLPRRIRANVRAAVQHLDKPPYPQLQSLAAITSEIRTVLLRDPNDPGGEEYLQASLQALANLASLIDNDQMHFGNVSSLISLLYGCPRTAHTIRIEQGDMEVTVKAYSHFHGCLSRMIATLKDRQPAFDTRSCNSLLHYALCHRMSPRQASKSVLSYMAQRKKFNTVTANILLNSGTRLRRADINQVALDILGQTLDGRQLSIDRVDDSQPRRPNVDYRSASPKFTLGLKRLKRQEFKSPKSLQSFSKQVSADVHTLVAYIAHLTSTGRPHAVADLVFKILPELCAIDHPSWGNVSFEERQSLMEKQKEIGMQRAIRLGPYFFTALLNALAKAGRTGLTERVWCLAQQAERASWDSQSSSGIEPWLLPTHAYTIMIQCYAAESTKLYRRPDVASTTEQQERRVAMPPKPWVRGWARFIHLKRYVEQTPIPRHSTGRRMAMLIFNSMLSGGNQVISSLFENRSIGATQAAKIRAQVPVPDARFFNAVLRLFRIYPQPKARRGSNAYKRLLSWSMLQFATKRTMSRKWSPLLQDLGNAMLAANYPIPLAYRHIFVGHLPQATRDIGSIAETYRVPFTYPNVAWRPNPRHLFTTKTRGLPLRRRTKRWTSNKCGAQ</sequence>
<reference evidence="1" key="1">
    <citation type="journal article" date="2021" name="Environ. Microbiol.">
        <title>Gene family expansions and transcriptome signatures uncover fungal adaptations to wood decay.</title>
        <authorList>
            <person name="Hage H."/>
            <person name="Miyauchi S."/>
            <person name="Viragh M."/>
            <person name="Drula E."/>
            <person name="Min B."/>
            <person name="Chaduli D."/>
            <person name="Navarro D."/>
            <person name="Favel A."/>
            <person name="Norest M."/>
            <person name="Lesage-Meessen L."/>
            <person name="Balint B."/>
            <person name="Merenyi Z."/>
            <person name="de Eugenio L."/>
            <person name="Morin E."/>
            <person name="Martinez A.T."/>
            <person name="Baldrian P."/>
            <person name="Stursova M."/>
            <person name="Martinez M.J."/>
            <person name="Novotny C."/>
            <person name="Magnuson J.K."/>
            <person name="Spatafora J.W."/>
            <person name="Maurice S."/>
            <person name="Pangilinan J."/>
            <person name="Andreopoulos W."/>
            <person name="LaButti K."/>
            <person name="Hundley H."/>
            <person name="Na H."/>
            <person name="Kuo A."/>
            <person name="Barry K."/>
            <person name="Lipzen A."/>
            <person name="Henrissat B."/>
            <person name="Riley R."/>
            <person name="Ahrendt S."/>
            <person name="Nagy L.G."/>
            <person name="Grigoriev I.V."/>
            <person name="Martin F."/>
            <person name="Rosso M.N."/>
        </authorList>
    </citation>
    <scope>NUCLEOTIDE SEQUENCE</scope>
    <source>
        <strain evidence="1">CBS 384.51</strain>
    </source>
</reference>
<name>A0ACB8UEP4_9APHY</name>
<dbReference type="EMBL" id="MU274903">
    <property type="protein sequence ID" value="KAI0092499.1"/>
    <property type="molecule type" value="Genomic_DNA"/>
</dbReference>
<protein>
    <submittedName>
        <fullName evidence="1">Uncharacterized protein</fullName>
    </submittedName>
</protein>
<dbReference type="Proteomes" id="UP001055072">
    <property type="component" value="Unassembled WGS sequence"/>
</dbReference>
<organism evidence="1 2">
    <name type="scientific">Irpex rosettiformis</name>
    <dbReference type="NCBI Taxonomy" id="378272"/>
    <lineage>
        <taxon>Eukaryota</taxon>
        <taxon>Fungi</taxon>
        <taxon>Dikarya</taxon>
        <taxon>Basidiomycota</taxon>
        <taxon>Agaricomycotina</taxon>
        <taxon>Agaricomycetes</taxon>
        <taxon>Polyporales</taxon>
        <taxon>Irpicaceae</taxon>
        <taxon>Irpex</taxon>
    </lineage>
</organism>
<proteinExistence type="predicted"/>
<accession>A0ACB8UEP4</accession>
<evidence type="ECO:0000313" key="1">
    <source>
        <dbReference type="EMBL" id="KAI0092499.1"/>
    </source>
</evidence>
<comment type="caution">
    <text evidence="1">The sequence shown here is derived from an EMBL/GenBank/DDBJ whole genome shotgun (WGS) entry which is preliminary data.</text>
</comment>
<gene>
    <name evidence="1" type="ORF">BDY19DRAFT_990216</name>
</gene>
<evidence type="ECO:0000313" key="2">
    <source>
        <dbReference type="Proteomes" id="UP001055072"/>
    </source>
</evidence>
<keyword evidence="2" id="KW-1185">Reference proteome</keyword>